<evidence type="ECO:0000313" key="1">
    <source>
        <dbReference type="EMBL" id="KAJ9061438.1"/>
    </source>
</evidence>
<comment type="caution">
    <text evidence="1">The sequence shown here is derived from an EMBL/GenBank/DDBJ whole genome shotgun (WGS) entry which is preliminary data.</text>
</comment>
<proteinExistence type="predicted"/>
<accession>A0ACC2SGL7</accession>
<name>A0ACC2SGL7_9FUNG</name>
<evidence type="ECO:0000313" key="2">
    <source>
        <dbReference type="Proteomes" id="UP001165960"/>
    </source>
</evidence>
<keyword evidence="2" id="KW-1185">Reference proteome</keyword>
<reference evidence="1" key="1">
    <citation type="submission" date="2022-04" db="EMBL/GenBank/DDBJ databases">
        <title>Genome of the entomopathogenic fungus Entomophthora muscae.</title>
        <authorList>
            <person name="Elya C."/>
            <person name="Lovett B.R."/>
            <person name="Lee E."/>
            <person name="Macias A.M."/>
            <person name="Hajek A.E."/>
            <person name="De Bivort B.L."/>
            <person name="Kasson M.T."/>
            <person name="De Fine Licht H.H."/>
            <person name="Stajich J.E."/>
        </authorList>
    </citation>
    <scope>NUCLEOTIDE SEQUENCE</scope>
    <source>
        <strain evidence="1">Berkeley</strain>
    </source>
</reference>
<dbReference type="EMBL" id="QTSX02005069">
    <property type="protein sequence ID" value="KAJ9061438.1"/>
    <property type="molecule type" value="Genomic_DNA"/>
</dbReference>
<sequence>MSLRSATAPAMHPTVYHARPTSRGCWVIYPPHKVFQRSMAMGPASAALAGSQRPTSLPACPELHLYPWYCSWLRAMLNTGSGGRIQASNHNAISPAGRWGY</sequence>
<protein>
    <submittedName>
        <fullName evidence="1">Uncharacterized protein</fullName>
    </submittedName>
</protein>
<gene>
    <name evidence="1" type="ORF">DSO57_1020788</name>
</gene>
<organism evidence="1 2">
    <name type="scientific">Entomophthora muscae</name>
    <dbReference type="NCBI Taxonomy" id="34485"/>
    <lineage>
        <taxon>Eukaryota</taxon>
        <taxon>Fungi</taxon>
        <taxon>Fungi incertae sedis</taxon>
        <taxon>Zoopagomycota</taxon>
        <taxon>Entomophthoromycotina</taxon>
        <taxon>Entomophthoromycetes</taxon>
        <taxon>Entomophthorales</taxon>
        <taxon>Entomophthoraceae</taxon>
        <taxon>Entomophthora</taxon>
    </lineage>
</organism>
<dbReference type="Proteomes" id="UP001165960">
    <property type="component" value="Unassembled WGS sequence"/>
</dbReference>